<dbReference type="InterPro" id="IPR002136">
    <property type="entry name" value="Ribosomal_uL4"/>
</dbReference>
<dbReference type="GO" id="GO:1990904">
    <property type="term" value="C:ribonucleoprotein complex"/>
    <property type="evidence" value="ECO:0007669"/>
    <property type="project" value="UniProtKB-KW"/>
</dbReference>
<dbReference type="InterPro" id="IPR023574">
    <property type="entry name" value="Ribosomal_uL4_dom_sf"/>
</dbReference>
<dbReference type="AlphaFoldDB" id="A0A7S3IXP3"/>
<evidence type="ECO:0000256" key="2">
    <source>
        <dbReference type="ARBA" id="ARBA00022980"/>
    </source>
</evidence>
<protein>
    <submittedName>
        <fullName evidence="4">Uncharacterized protein</fullName>
    </submittedName>
</protein>
<accession>A0A7S3IXP3</accession>
<dbReference type="GO" id="GO:0006412">
    <property type="term" value="P:translation"/>
    <property type="evidence" value="ECO:0007669"/>
    <property type="project" value="InterPro"/>
</dbReference>
<name>A0A7S3IXP3_9SPIT</name>
<proteinExistence type="inferred from homology"/>
<dbReference type="GO" id="GO:0005840">
    <property type="term" value="C:ribosome"/>
    <property type="evidence" value="ECO:0007669"/>
    <property type="project" value="UniProtKB-KW"/>
</dbReference>
<evidence type="ECO:0000313" key="4">
    <source>
        <dbReference type="EMBL" id="CAE0335762.1"/>
    </source>
</evidence>
<evidence type="ECO:0000256" key="3">
    <source>
        <dbReference type="ARBA" id="ARBA00023274"/>
    </source>
</evidence>
<dbReference type="GO" id="GO:0003735">
    <property type="term" value="F:structural constituent of ribosome"/>
    <property type="evidence" value="ECO:0007669"/>
    <property type="project" value="InterPro"/>
</dbReference>
<comment type="similarity">
    <text evidence="1">Belongs to the universal ribosomal protein uL4 family.</text>
</comment>
<sequence length="178" mass="20528">MRLKALQIALSAKLFEGRIVMVDSEHTPFAKTKYLDEVMKPFFTDRLAMVTGFDPCPNFSTAAKNIKNLSVFNPQQIHVPQLVWSDIIFMTREGLEQLEIVMEGRTTNAFRNRTVPLEEPSAYRQFIGEYKSKKNQHPAYEQIIAPTQEELAEVEEGELELFTPSLQSYLQELEKVQQ</sequence>
<gene>
    <name evidence="4" type="ORF">SINC0208_LOCUS16401</name>
</gene>
<dbReference type="EMBL" id="HBIH01040751">
    <property type="protein sequence ID" value="CAE0335762.1"/>
    <property type="molecule type" value="Transcribed_RNA"/>
</dbReference>
<reference evidence="4" key="1">
    <citation type="submission" date="2021-01" db="EMBL/GenBank/DDBJ databases">
        <authorList>
            <person name="Corre E."/>
            <person name="Pelletier E."/>
            <person name="Niang G."/>
            <person name="Scheremetjew M."/>
            <person name="Finn R."/>
            <person name="Kale V."/>
            <person name="Holt S."/>
            <person name="Cochrane G."/>
            <person name="Meng A."/>
            <person name="Brown T."/>
            <person name="Cohen L."/>
        </authorList>
    </citation>
    <scope>NUCLEOTIDE SEQUENCE</scope>
    <source>
        <strain evidence="4">S3</strain>
    </source>
</reference>
<evidence type="ECO:0000256" key="1">
    <source>
        <dbReference type="ARBA" id="ARBA00010528"/>
    </source>
</evidence>
<keyword evidence="3" id="KW-0687">Ribonucleoprotein</keyword>
<dbReference type="SUPFAM" id="SSF52166">
    <property type="entry name" value="Ribosomal protein L4"/>
    <property type="match status" value="1"/>
</dbReference>
<dbReference type="Gene3D" id="3.40.1370.10">
    <property type="match status" value="1"/>
</dbReference>
<keyword evidence="2" id="KW-0689">Ribosomal protein</keyword>
<dbReference type="Pfam" id="PF00573">
    <property type="entry name" value="Ribosomal_L4"/>
    <property type="match status" value="1"/>
</dbReference>
<organism evidence="4">
    <name type="scientific">Strombidium inclinatum</name>
    <dbReference type="NCBI Taxonomy" id="197538"/>
    <lineage>
        <taxon>Eukaryota</taxon>
        <taxon>Sar</taxon>
        <taxon>Alveolata</taxon>
        <taxon>Ciliophora</taxon>
        <taxon>Intramacronucleata</taxon>
        <taxon>Spirotrichea</taxon>
        <taxon>Oligotrichia</taxon>
        <taxon>Strombidiidae</taxon>
        <taxon>Strombidium</taxon>
    </lineage>
</organism>